<dbReference type="Proteomes" id="UP000477680">
    <property type="component" value="Chromosome"/>
</dbReference>
<dbReference type="InterPro" id="IPR041657">
    <property type="entry name" value="HTH_17"/>
</dbReference>
<evidence type="ECO:0000313" key="3">
    <source>
        <dbReference type="EMBL" id="QIB66979.1"/>
    </source>
</evidence>
<accession>A0A6C0U6K7</accession>
<dbReference type="SUPFAM" id="SSF46955">
    <property type="entry name" value="Putative DNA-binding domain"/>
    <property type="match status" value="1"/>
</dbReference>
<feature type="domain" description="Helix-turn-helix" evidence="2">
    <location>
        <begin position="29"/>
        <end position="73"/>
    </location>
</feature>
<dbReference type="Gene3D" id="1.10.238.160">
    <property type="match status" value="1"/>
</dbReference>
<name>A0A6C0U6K7_9GAMM</name>
<dbReference type="Pfam" id="PF12728">
    <property type="entry name" value="HTH_17"/>
    <property type="match status" value="1"/>
</dbReference>
<dbReference type="KEGG" id="kim:G3T16_17870"/>
<gene>
    <name evidence="3" type="ORF">G3T16_17870</name>
</gene>
<dbReference type="EMBL" id="CP048711">
    <property type="protein sequence ID" value="QIB66979.1"/>
    <property type="molecule type" value="Genomic_DNA"/>
</dbReference>
<dbReference type="AlphaFoldDB" id="A0A6C0U6K7"/>
<organism evidence="3 4">
    <name type="scientific">Kineobactrum salinum</name>
    <dbReference type="NCBI Taxonomy" id="2708301"/>
    <lineage>
        <taxon>Bacteria</taxon>
        <taxon>Pseudomonadati</taxon>
        <taxon>Pseudomonadota</taxon>
        <taxon>Gammaproteobacteria</taxon>
        <taxon>Cellvibrionales</taxon>
        <taxon>Halieaceae</taxon>
        <taxon>Kineobactrum</taxon>
    </lineage>
</organism>
<evidence type="ECO:0000313" key="4">
    <source>
        <dbReference type="Proteomes" id="UP000477680"/>
    </source>
</evidence>
<proteinExistence type="predicted"/>
<evidence type="ECO:0000259" key="2">
    <source>
        <dbReference type="Pfam" id="PF12728"/>
    </source>
</evidence>
<reference evidence="3 4" key="1">
    <citation type="submission" date="2020-02" db="EMBL/GenBank/DDBJ databases">
        <title>Genome sequencing for Kineobactrum sp. M2.</title>
        <authorList>
            <person name="Park S.-J."/>
        </authorList>
    </citation>
    <scope>NUCLEOTIDE SEQUENCE [LARGE SCALE GENOMIC DNA]</scope>
    <source>
        <strain evidence="3 4">M2</strain>
    </source>
</reference>
<evidence type="ECO:0000256" key="1">
    <source>
        <dbReference type="SAM" id="MobiDB-lite"/>
    </source>
</evidence>
<dbReference type="RefSeq" id="WP_163496407.1">
    <property type="nucleotide sequence ID" value="NZ_CP048711.1"/>
</dbReference>
<sequence length="76" mass="8479">MAAQSTSEQPAKRKRNPPPAPTEFASDTQLAQRYSVSRATIWRWSQEGKIPPPLRITGNCTRWRLSEVIEAVEGAA</sequence>
<protein>
    <submittedName>
        <fullName evidence="3">AlpA family phage regulatory protein</fullName>
    </submittedName>
</protein>
<dbReference type="InterPro" id="IPR009061">
    <property type="entry name" value="DNA-bd_dom_put_sf"/>
</dbReference>
<feature type="region of interest" description="Disordered" evidence="1">
    <location>
        <begin position="1"/>
        <end position="30"/>
    </location>
</feature>
<keyword evidence="4" id="KW-1185">Reference proteome</keyword>